<evidence type="ECO:0000256" key="2">
    <source>
        <dbReference type="SAM" id="MobiDB-lite"/>
    </source>
</evidence>
<evidence type="ECO:0000313" key="3">
    <source>
        <dbReference type="EMBL" id="EFY92551.1"/>
    </source>
</evidence>
<keyword evidence="4" id="KW-1185">Reference proteome</keyword>
<reference evidence="3 4" key="1">
    <citation type="journal article" date="2011" name="PLoS Genet.">
        <title>Genome sequencing and comparative transcriptomics of the model entomopathogenic fungi Metarhizium anisopliae and M. acridum.</title>
        <authorList>
            <person name="Gao Q."/>
            <person name="Jin K."/>
            <person name="Ying S.H."/>
            <person name="Zhang Y."/>
            <person name="Xiao G."/>
            <person name="Shang Y."/>
            <person name="Duan Z."/>
            <person name="Hu X."/>
            <person name="Xie X.Q."/>
            <person name="Zhou G."/>
            <person name="Peng G."/>
            <person name="Luo Z."/>
            <person name="Huang W."/>
            <person name="Wang B."/>
            <person name="Fang W."/>
            <person name="Wang S."/>
            <person name="Zhong Y."/>
            <person name="Ma L.J."/>
            <person name="St Leger R.J."/>
            <person name="Zhao G.P."/>
            <person name="Pei Y."/>
            <person name="Feng M.G."/>
            <person name="Xia Y."/>
            <person name="Wang C."/>
        </authorList>
    </citation>
    <scope>NUCLEOTIDE SEQUENCE [LARGE SCALE GENOMIC DNA]</scope>
    <source>
        <strain evidence="3 4">CQMa 102</strain>
    </source>
</reference>
<accession>E9DUY4</accession>
<proteinExistence type="predicted"/>
<feature type="region of interest" description="Disordered" evidence="2">
    <location>
        <begin position="338"/>
        <end position="366"/>
    </location>
</feature>
<dbReference type="GeneID" id="19245828"/>
<evidence type="ECO:0008006" key="5">
    <source>
        <dbReference type="Google" id="ProtNLM"/>
    </source>
</evidence>
<dbReference type="eggNOG" id="KOG0017">
    <property type="taxonomic scope" value="Eukaryota"/>
</dbReference>
<dbReference type="RefSeq" id="XP_007807857.1">
    <property type="nucleotide sequence ID" value="XM_007809666.1"/>
</dbReference>
<feature type="compositionally biased region" description="Basic residues" evidence="2">
    <location>
        <begin position="349"/>
        <end position="366"/>
    </location>
</feature>
<evidence type="ECO:0000256" key="1">
    <source>
        <dbReference type="SAM" id="Coils"/>
    </source>
</evidence>
<dbReference type="KEGG" id="maw:19245828"/>
<dbReference type="AlphaFoldDB" id="E9DUY4"/>
<feature type="coiled-coil region" evidence="1">
    <location>
        <begin position="53"/>
        <end position="87"/>
    </location>
</feature>
<dbReference type="OrthoDB" id="4961471at2759"/>
<dbReference type="Proteomes" id="UP000002499">
    <property type="component" value="Unassembled WGS sequence"/>
</dbReference>
<dbReference type="InParanoid" id="E9DUY4"/>
<dbReference type="HOGENOM" id="CLU_071650_0_0_1"/>
<gene>
    <name evidence="3" type="ORF">MAC_01517</name>
</gene>
<evidence type="ECO:0000313" key="4">
    <source>
        <dbReference type="Proteomes" id="UP000002499"/>
    </source>
</evidence>
<organism evidence="4">
    <name type="scientific">Metarhizium acridum (strain CQMa 102)</name>
    <dbReference type="NCBI Taxonomy" id="655827"/>
    <lineage>
        <taxon>Eukaryota</taxon>
        <taxon>Fungi</taxon>
        <taxon>Dikarya</taxon>
        <taxon>Ascomycota</taxon>
        <taxon>Pezizomycotina</taxon>
        <taxon>Sordariomycetes</taxon>
        <taxon>Hypocreomycetidae</taxon>
        <taxon>Hypocreales</taxon>
        <taxon>Clavicipitaceae</taxon>
        <taxon>Metarhizium</taxon>
    </lineage>
</organism>
<sequence>MPGKPFVYGPETSKELIDETKKPSNNIAKWSVMSTTKNNEDCWAAIEHLQAGHAQLAEAMARARAALSILQEEFRKLKGDLQTLTDNHSEQRILLPARQYVTDDLDAHAESQLREFLSLIESAVREAMKQTRAGKSVNIDDILNKLGHRDASSHPEFSVRPIRNPPTYDGNDVSKFRPWWSRVTAFMHRYAESFPSDKFKIAWLGSLLSDKARMWHDHRKKQVDRLGGRDSWDSYSAALQARCKDINEASRNYERMKELQYQGDTEDYLAKLLDLNDLVCWSGFSLRMHIMQTLPDEITRLVYTRRGKLPETDEDFLNAISEAGRIYETMLSHLSLTGNHPGVTGEKARRLRRRRARRRTLRKTNK</sequence>
<name>E9DUY4_METAQ</name>
<keyword evidence="1" id="KW-0175">Coiled coil</keyword>
<dbReference type="EMBL" id="GL698475">
    <property type="protein sequence ID" value="EFY92551.1"/>
    <property type="molecule type" value="Genomic_DNA"/>
</dbReference>
<protein>
    <recommendedName>
        <fullName evidence="5">Retrotransposon gag domain-containing protein</fullName>
    </recommendedName>
</protein>